<dbReference type="Gene3D" id="1.10.10.60">
    <property type="entry name" value="Homeodomain-like"/>
    <property type="match status" value="1"/>
</dbReference>
<feature type="domain" description="HTH araC/xylS-type" evidence="4">
    <location>
        <begin position="215"/>
        <end position="316"/>
    </location>
</feature>
<evidence type="ECO:0000256" key="3">
    <source>
        <dbReference type="ARBA" id="ARBA00023163"/>
    </source>
</evidence>
<name>A0ABV5ZAS3_9GAMM</name>
<evidence type="ECO:0000313" key="5">
    <source>
        <dbReference type="EMBL" id="MFB9886352.1"/>
    </source>
</evidence>
<evidence type="ECO:0000259" key="4">
    <source>
        <dbReference type="PROSITE" id="PS01124"/>
    </source>
</evidence>
<keyword evidence="3" id="KW-0804">Transcription</keyword>
<reference evidence="5 6" key="1">
    <citation type="submission" date="2024-09" db="EMBL/GenBank/DDBJ databases">
        <authorList>
            <person name="Sun Q."/>
            <person name="Mori K."/>
        </authorList>
    </citation>
    <scope>NUCLEOTIDE SEQUENCE [LARGE SCALE GENOMIC DNA]</scope>
    <source>
        <strain evidence="5 6">ATCC 51285</strain>
    </source>
</reference>
<dbReference type="PRINTS" id="PR00032">
    <property type="entry name" value="HTHARAC"/>
</dbReference>
<proteinExistence type="predicted"/>
<keyword evidence="2" id="KW-0238">DNA-binding</keyword>
<accession>A0ABV5ZAS3</accession>
<dbReference type="InterPro" id="IPR009057">
    <property type="entry name" value="Homeodomain-like_sf"/>
</dbReference>
<evidence type="ECO:0000313" key="6">
    <source>
        <dbReference type="Proteomes" id="UP001589628"/>
    </source>
</evidence>
<dbReference type="RefSeq" id="WP_051527457.1">
    <property type="nucleotide sequence ID" value="NZ_JBHLZN010000002.1"/>
</dbReference>
<dbReference type="InterPro" id="IPR020449">
    <property type="entry name" value="Tscrpt_reg_AraC-type_HTH"/>
</dbReference>
<protein>
    <submittedName>
        <fullName evidence="5">Helix-turn-helix transcriptional regulator</fullName>
    </submittedName>
</protein>
<dbReference type="PROSITE" id="PS01124">
    <property type="entry name" value="HTH_ARAC_FAMILY_2"/>
    <property type="match status" value="1"/>
</dbReference>
<dbReference type="SMART" id="SM00342">
    <property type="entry name" value="HTH_ARAC"/>
    <property type="match status" value="1"/>
</dbReference>
<sequence>MFPILSIASEEFDSHRRVEAFQEVVANICKLKFIPADSTSFASKTQISVLPELILGQGQHSSSLALRTRQLAADSDDNLMFHLPLQGGYAMQQSGGEAWELKPGLVYLDPNEVAGKVRFHGEQTEAFYLSIPRSLLNAAVPGINALLRRTTPLTPQWRMLFNYARHLQEELPYLSKEQALTCMTHIHDLALMALGSTQEACEIAAGRGVKAARLQAIKADIERHLTHPELNANWIAARHGLSPRYIRALFADADTSFGDYVASRRLALAYRLLCDPTRRRQSIGQLALDAGFGDLSWFNARFKRLYGLTPKEVRAQAFT</sequence>
<comment type="caution">
    <text evidence="5">The sequence shown here is derived from an EMBL/GenBank/DDBJ whole genome shotgun (WGS) entry which is preliminary data.</text>
</comment>
<dbReference type="InterPro" id="IPR018060">
    <property type="entry name" value="HTH_AraC"/>
</dbReference>
<dbReference type="PANTHER" id="PTHR46796:SF6">
    <property type="entry name" value="ARAC SUBFAMILY"/>
    <property type="match status" value="1"/>
</dbReference>
<dbReference type="EMBL" id="JBHLZN010000002">
    <property type="protein sequence ID" value="MFB9886352.1"/>
    <property type="molecule type" value="Genomic_DNA"/>
</dbReference>
<evidence type="ECO:0000256" key="1">
    <source>
        <dbReference type="ARBA" id="ARBA00023015"/>
    </source>
</evidence>
<dbReference type="Proteomes" id="UP001589628">
    <property type="component" value="Unassembled WGS sequence"/>
</dbReference>
<organism evidence="5 6">
    <name type="scientific">Balneatrix alpica</name>
    <dbReference type="NCBI Taxonomy" id="75684"/>
    <lineage>
        <taxon>Bacteria</taxon>
        <taxon>Pseudomonadati</taxon>
        <taxon>Pseudomonadota</taxon>
        <taxon>Gammaproteobacteria</taxon>
        <taxon>Oceanospirillales</taxon>
        <taxon>Balneatrichaceae</taxon>
        <taxon>Balneatrix</taxon>
    </lineage>
</organism>
<evidence type="ECO:0000256" key="2">
    <source>
        <dbReference type="ARBA" id="ARBA00023125"/>
    </source>
</evidence>
<keyword evidence="6" id="KW-1185">Reference proteome</keyword>
<dbReference type="SUPFAM" id="SSF46689">
    <property type="entry name" value="Homeodomain-like"/>
    <property type="match status" value="1"/>
</dbReference>
<dbReference type="InterPro" id="IPR050204">
    <property type="entry name" value="AraC_XylS_family_regulators"/>
</dbReference>
<dbReference type="PANTHER" id="PTHR46796">
    <property type="entry name" value="HTH-TYPE TRANSCRIPTIONAL ACTIVATOR RHAS-RELATED"/>
    <property type="match status" value="1"/>
</dbReference>
<gene>
    <name evidence="5" type="ORF">ACFFLH_08025</name>
</gene>
<keyword evidence="1" id="KW-0805">Transcription regulation</keyword>
<dbReference type="Pfam" id="PF12833">
    <property type="entry name" value="HTH_18"/>
    <property type="match status" value="1"/>
</dbReference>